<dbReference type="FunFam" id="1.10.10.10:FF:000001">
    <property type="entry name" value="LysR family transcriptional regulator"/>
    <property type="match status" value="1"/>
</dbReference>
<dbReference type="InterPro" id="IPR036390">
    <property type="entry name" value="WH_DNA-bd_sf"/>
</dbReference>
<dbReference type="PANTHER" id="PTHR30346">
    <property type="entry name" value="TRANSCRIPTIONAL DUAL REGULATOR HCAR-RELATED"/>
    <property type="match status" value="1"/>
</dbReference>
<evidence type="ECO:0000313" key="8">
    <source>
        <dbReference type="Proteomes" id="UP000318405"/>
    </source>
</evidence>
<gene>
    <name evidence="7" type="ORF">FOZ76_26920</name>
</gene>
<dbReference type="InterPro" id="IPR005119">
    <property type="entry name" value="LysR_subst-bd"/>
</dbReference>
<dbReference type="Proteomes" id="UP000318405">
    <property type="component" value="Unassembled WGS sequence"/>
</dbReference>
<evidence type="ECO:0000256" key="4">
    <source>
        <dbReference type="ARBA" id="ARBA00023163"/>
    </source>
</evidence>
<keyword evidence="5" id="KW-0812">Transmembrane</keyword>
<evidence type="ECO:0000256" key="5">
    <source>
        <dbReference type="SAM" id="Phobius"/>
    </source>
</evidence>
<evidence type="ECO:0000256" key="3">
    <source>
        <dbReference type="ARBA" id="ARBA00023125"/>
    </source>
</evidence>
<dbReference type="GO" id="GO:0003700">
    <property type="term" value="F:DNA-binding transcription factor activity"/>
    <property type="evidence" value="ECO:0007669"/>
    <property type="project" value="InterPro"/>
</dbReference>
<comment type="caution">
    <text evidence="7">The sequence shown here is derived from an EMBL/GenBank/DDBJ whole genome shotgun (WGS) entry which is preliminary data.</text>
</comment>
<dbReference type="RefSeq" id="WP_143951381.1">
    <property type="nucleotide sequence ID" value="NZ_BAABMB010000002.1"/>
</dbReference>
<organism evidence="7 8">
    <name type="scientific">Verticiella sediminum</name>
    <dbReference type="NCBI Taxonomy" id="1247510"/>
    <lineage>
        <taxon>Bacteria</taxon>
        <taxon>Pseudomonadati</taxon>
        <taxon>Pseudomonadota</taxon>
        <taxon>Betaproteobacteria</taxon>
        <taxon>Burkholderiales</taxon>
        <taxon>Alcaligenaceae</taxon>
        <taxon>Verticiella</taxon>
    </lineage>
</organism>
<proteinExistence type="inferred from homology"/>
<feature type="transmembrane region" description="Helical" evidence="5">
    <location>
        <begin position="225"/>
        <end position="247"/>
    </location>
</feature>
<feature type="domain" description="HTH lysR-type" evidence="6">
    <location>
        <begin position="1"/>
        <end position="58"/>
    </location>
</feature>
<reference evidence="7 8" key="1">
    <citation type="submission" date="2019-07" db="EMBL/GenBank/DDBJ databases">
        <title>Qingshengfaniella alkalisoli gen. nov., sp. nov., isolated from saline soil.</title>
        <authorList>
            <person name="Xu L."/>
            <person name="Huang X.-X."/>
            <person name="Sun J.-Q."/>
        </authorList>
    </citation>
    <scope>NUCLEOTIDE SEQUENCE [LARGE SCALE GENOMIC DNA]</scope>
    <source>
        <strain evidence="7 8">DSM 27279</strain>
    </source>
</reference>
<evidence type="ECO:0000256" key="2">
    <source>
        <dbReference type="ARBA" id="ARBA00023015"/>
    </source>
</evidence>
<keyword evidence="4" id="KW-0804">Transcription</keyword>
<dbReference type="Gene3D" id="3.40.190.10">
    <property type="entry name" value="Periplasmic binding protein-like II"/>
    <property type="match status" value="2"/>
</dbReference>
<name>A0A556A6I4_9BURK</name>
<comment type="similarity">
    <text evidence="1">Belongs to the LysR transcriptional regulatory family.</text>
</comment>
<dbReference type="GO" id="GO:0032993">
    <property type="term" value="C:protein-DNA complex"/>
    <property type="evidence" value="ECO:0007669"/>
    <property type="project" value="TreeGrafter"/>
</dbReference>
<dbReference type="GO" id="GO:0003677">
    <property type="term" value="F:DNA binding"/>
    <property type="evidence" value="ECO:0007669"/>
    <property type="project" value="UniProtKB-KW"/>
</dbReference>
<dbReference type="PANTHER" id="PTHR30346:SF28">
    <property type="entry name" value="HTH-TYPE TRANSCRIPTIONAL REGULATOR CYNR"/>
    <property type="match status" value="1"/>
</dbReference>
<keyword evidence="8" id="KW-1185">Reference proteome</keyword>
<dbReference type="InterPro" id="IPR000847">
    <property type="entry name" value="LysR_HTH_N"/>
</dbReference>
<dbReference type="Pfam" id="PF03466">
    <property type="entry name" value="LysR_substrate"/>
    <property type="match status" value="1"/>
</dbReference>
<dbReference type="OrthoDB" id="9157176at2"/>
<sequence length="295" mass="31498">MELRHLRYFAALAEELHFGRAARRLSITQPPLSASIRALEEELGVRLFERDSKQVTLTPAGAAFYQETLPVLKQVGLASAAARAMAQGHTGFLHVGFTGSMVYRSMPRIVTAFLAESPGVRLKVSELSSFEQADAIRRGHLHGGFFSQPSAPDGLASLALPDDQLVACVPSTHPLACETQVLVSALADEPFVIFSREAAPASYDNIISACTQAGFEPRTRYTARLWFTVVALVANGLGVALVPACIAQSGIAGARFIPLAETTLRSGGFFAWNTEHVTPPLEAFIAHAAGVLDAA</sequence>
<dbReference type="SUPFAM" id="SSF46785">
    <property type="entry name" value="Winged helix' DNA-binding domain"/>
    <property type="match status" value="1"/>
</dbReference>
<dbReference type="PRINTS" id="PR00039">
    <property type="entry name" value="HTHLYSR"/>
</dbReference>
<dbReference type="InterPro" id="IPR036388">
    <property type="entry name" value="WH-like_DNA-bd_sf"/>
</dbReference>
<keyword evidence="5" id="KW-0472">Membrane</keyword>
<dbReference type="EMBL" id="VLTJ01000044">
    <property type="protein sequence ID" value="TSH88510.1"/>
    <property type="molecule type" value="Genomic_DNA"/>
</dbReference>
<dbReference type="SUPFAM" id="SSF53850">
    <property type="entry name" value="Periplasmic binding protein-like II"/>
    <property type="match status" value="1"/>
</dbReference>
<dbReference type="Pfam" id="PF00126">
    <property type="entry name" value="HTH_1"/>
    <property type="match status" value="1"/>
</dbReference>
<keyword evidence="3" id="KW-0238">DNA-binding</keyword>
<dbReference type="AlphaFoldDB" id="A0A556A6I4"/>
<dbReference type="Gene3D" id="1.10.10.10">
    <property type="entry name" value="Winged helix-like DNA-binding domain superfamily/Winged helix DNA-binding domain"/>
    <property type="match status" value="1"/>
</dbReference>
<dbReference type="PROSITE" id="PS50931">
    <property type="entry name" value="HTH_LYSR"/>
    <property type="match status" value="1"/>
</dbReference>
<accession>A0A556A6I4</accession>
<keyword evidence="5" id="KW-1133">Transmembrane helix</keyword>
<keyword evidence="2" id="KW-0805">Transcription regulation</keyword>
<evidence type="ECO:0000256" key="1">
    <source>
        <dbReference type="ARBA" id="ARBA00009437"/>
    </source>
</evidence>
<evidence type="ECO:0000259" key="6">
    <source>
        <dbReference type="PROSITE" id="PS50931"/>
    </source>
</evidence>
<evidence type="ECO:0000313" key="7">
    <source>
        <dbReference type="EMBL" id="TSH88510.1"/>
    </source>
</evidence>
<protein>
    <submittedName>
        <fullName evidence="7">LysR family transcriptional regulator</fullName>
    </submittedName>
</protein>